<sequence length="77" mass="8856">MKKVLLVLLISLIILVGWSGNGEIKQSIVFGKEYKEATYTINYKDLPDSSDAREVYIRTKAEPFLAQEELEDDSLYR</sequence>
<evidence type="ECO:0000313" key="2">
    <source>
        <dbReference type="Proteomes" id="UP001597040"/>
    </source>
</evidence>
<gene>
    <name evidence="1" type="ORF">ACFQ3N_10935</name>
</gene>
<proteinExistence type="predicted"/>
<protein>
    <recommendedName>
        <fullName evidence="3">DUF1093 domain-containing protein</fullName>
    </recommendedName>
</protein>
<reference evidence="2" key="1">
    <citation type="journal article" date="2019" name="Int. J. Syst. Evol. Microbiol.">
        <title>The Global Catalogue of Microorganisms (GCM) 10K type strain sequencing project: providing services to taxonomists for standard genome sequencing and annotation.</title>
        <authorList>
            <consortium name="The Broad Institute Genomics Platform"/>
            <consortium name="The Broad Institute Genome Sequencing Center for Infectious Disease"/>
            <person name="Wu L."/>
            <person name="Ma J."/>
        </authorList>
    </citation>
    <scope>NUCLEOTIDE SEQUENCE [LARGE SCALE GENOMIC DNA]</scope>
    <source>
        <strain evidence="2">CCUG 56754</strain>
    </source>
</reference>
<dbReference type="EMBL" id="JBHTKJ010000027">
    <property type="protein sequence ID" value="MFD1038900.1"/>
    <property type="molecule type" value="Genomic_DNA"/>
</dbReference>
<dbReference type="Proteomes" id="UP001597040">
    <property type="component" value="Unassembled WGS sequence"/>
</dbReference>
<name>A0ABW3LLT8_9BACI</name>
<evidence type="ECO:0000313" key="1">
    <source>
        <dbReference type="EMBL" id="MFD1038900.1"/>
    </source>
</evidence>
<accession>A0ABW3LLT8</accession>
<evidence type="ECO:0008006" key="3">
    <source>
        <dbReference type="Google" id="ProtNLM"/>
    </source>
</evidence>
<comment type="caution">
    <text evidence="1">The sequence shown here is derived from an EMBL/GenBank/DDBJ whole genome shotgun (WGS) entry which is preliminary data.</text>
</comment>
<keyword evidence="2" id="KW-1185">Reference proteome</keyword>
<organism evidence="1 2">
    <name type="scientific">Virgibacillus byunsanensis</name>
    <dbReference type="NCBI Taxonomy" id="570945"/>
    <lineage>
        <taxon>Bacteria</taxon>
        <taxon>Bacillati</taxon>
        <taxon>Bacillota</taxon>
        <taxon>Bacilli</taxon>
        <taxon>Bacillales</taxon>
        <taxon>Bacillaceae</taxon>
        <taxon>Virgibacillus</taxon>
    </lineage>
</organism>